<dbReference type="Pfam" id="PF10615">
    <property type="entry name" value="DUF2470"/>
    <property type="match status" value="1"/>
</dbReference>
<dbReference type="EMBL" id="JBHSFO010000015">
    <property type="protein sequence ID" value="MFC4606146.1"/>
    <property type="molecule type" value="Genomic_DNA"/>
</dbReference>
<organism evidence="2 3">
    <name type="scientific">Rhodococcus kronopolitis</name>
    <dbReference type="NCBI Taxonomy" id="1460226"/>
    <lineage>
        <taxon>Bacteria</taxon>
        <taxon>Bacillati</taxon>
        <taxon>Actinomycetota</taxon>
        <taxon>Actinomycetes</taxon>
        <taxon>Mycobacteriales</taxon>
        <taxon>Nocardiaceae</taxon>
        <taxon>Rhodococcus</taxon>
    </lineage>
</organism>
<comment type="caution">
    <text evidence="2">The sequence shown here is derived from an EMBL/GenBank/DDBJ whole genome shotgun (WGS) entry which is preliminary data.</text>
</comment>
<dbReference type="SUPFAM" id="SSF50475">
    <property type="entry name" value="FMN-binding split barrel"/>
    <property type="match status" value="1"/>
</dbReference>
<keyword evidence="3" id="KW-1185">Reference proteome</keyword>
<dbReference type="InterPro" id="IPR037119">
    <property type="entry name" value="Haem_oxidase_HugZ-like_sf"/>
</dbReference>
<evidence type="ECO:0000259" key="1">
    <source>
        <dbReference type="Pfam" id="PF10615"/>
    </source>
</evidence>
<evidence type="ECO:0000313" key="2">
    <source>
        <dbReference type="EMBL" id="MFC4606146.1"/>
    </source>
</evidence>
<sequence>MSAPARAATDTTPGPSTAELVRSACARSRQAVLAIDGTDPVAVPVHHLRAGGDVVLTVPSDSSATALAWQAGRGGLPAMLELTDRAPLALREPVRSLVWLRGSLHAVPTEASRSLAAAVADAHPDAGLLDVGHTTTLLRLVLHSAVVADSHGAEPVPLEDLLAARPDPFCAVEDHWLAHLESDHGELVDLLARRLPRHLRAGRVRPLGLDRYGIRLRVETGDATNGRVDTDVRMPFAEPVDDAGALSRALRLLVGCPFVNGLRARP</sequence>
<reference evidence="3" key="1">
    <citation type="journal article" date="2019" name="Int. J. Syst. Evol. Microbiol.">
        <title>The Global Catalogue of Microorganisms (GCM) 10K type strain sequencing project: providing services to taxonomists for standard genome sequencing and annotation.</title>
        <authorList>
            <consortium name="The Broad Institute Genomics Platform"/>
            <consortium name="The Broad Institute Genome Sequencing Center for Infectious Disease"/>
            <person name="Wu L."/>
            <person name="Ma J."/>
        </authorList>
    </citation>
    <scope>NUCLEOTIDE SEQUENCE [LARGE SCALE GENOMIC DNA]</scope>
    <source>
        <strain evidence="3">CCUG 54520</strain>
    </source>
</reference>
<dbReference type="InterPro" id="IPR019595">
    <property type="entry name" value="DUF2470"/>
</dbReference>
<proteinExistence type="predicted"/>
<name>A0ABV9FVZ2_9NOCA</name>
<dbReference type="Proteomes" id="UP001595914">
    <property type="component" value="Unassembled WGS sequence"/>
</dbReference>
<dbReference type="Gene3D" id="3.20.180.10">
    <property type="entry name" value="PNP-oxidase-like"/>
    <property type="match status" value="1"/>
</dbReference>
<protein>
    <submittedName>
        <fullName evidence="2">DUF2470 domain-containing protein</fullName>
    </submittedName>
</protein>
<evidence type="ECO:0000313" key="3">
    <source>
        <dbReference type="Proteomes" id="UP001595914"/>
    </source>
</evidence>
<dbReference type="RefSeq" id="WP_378419873.1">
    <property type="nucleotide sequence ID" value="NZ_JBHSFO010000015.1"/>
</dbReference>
<gene>
    <name evidence="2" type="ORF">ACFO6S_20815</name>
</gene>
<accession>A0ABV9FVZ2</accession>
<feature type="domain" description="DUF2470" evidence="1">
    <location>
        <begin position="174"/>
        <end position="250"/>
    </location>
</feature>